<feature type="region of interest" description="Disordered" evidence="7">
    <location>
        <begin position="455"/>
        <end position="628"/>
    </location>
</feature>
<reference evidence="9" key="1">
    <citation type="submission" date="2022-11" db="EMBL/GenBank/DDBJ databases">
        <title>Centuries of genome instability and evolution in soft-shell clam transmissible cancer (bioRxiv).</title>
        <authorList>
            <person name="Hart S.F.M."/>
            <person name="Yonemitsu M.A."/>
            <person name="Giersch R.M."/>
            <person name="Beal B.F."/>
            <person name="Arriagada G."/>
            <person name="Davis B.W."/>
            <person name="Ostrander E.A."/>
            <person name="Goff S.P."/>
            <person name="Metzger M.J."/>
        </authorList>
    </citation>
    <scope>NUCLEOTIDE SEQUENCE</scope>
    <source>
        <strain evidence="9">MELC-2E11</strain>
        <tissue evidence="9">Siphon/mantle</tissue>
    </source>
</reference>
<evidence type="ECO:0000256" key="6">
    <source>
        <dbReference type="PROSITE-ProRule" id="PRU00504"/>
    </source>
</evidence>
<dbReference type="SUPFAM" id="SSF57850">
    <property type="entry name" value="RING/U-box"/>
    <property type="match status" value="1"/>
</dbReference>
<feature type="compositionally biased region" description="Basic and acidic residues" evidence="7">
    <location>
        <begin position="511"/>
        <end position="520"/>
    </location>
</feature>
<evidence type="ECO:0000313" key="9">
    <source>
        <dbReference type="EMBL" id="WAQ94310.1"/>
    </source>
</evidence>
<dbReference type="PROSITE" id="PS50089">
    <property type="entry name" value="ZF_RING_2"/>
    <property type="match status" value="1"/>
</dbReference>
<dbReference type="InterPro" id="IPR050952">
    <property type="entry name" value="TRIM-NHL_E3_ligases"/>
</dbReference>
<dbReference type="InterPro" id="IPR027370">
    <property type="entry name" value="Znf-RING_euk"/>
</dbReference>
<feature type="repeat" description="NHL" evidence="6">
    <location>
        <begin position="826"/>
        <end position="869"/>
    </location>
</feature>
<accession>A0ABY7DH29</accession>
<dbReference type="Proteomes" id="UP001164746">
    <property type="component" value="Chromosome 1"/>
</dbReference>
<dbReference type="Pfam" id="PF13445">
    <property type="entry name" value="zf-RING_UBOX"/>
    <property type="match status" value="1"/>
</dbReference>
<dbReference type="PANTHER" id="PTHR24104">
    <property type="entry name" value="E3 UBIQUITIN-PROTEIN LIGASE NHLRC1-RELATED"/>
    <property type="match status" value="1"/>
</dbReference>
<feature type="repeat" description="NHL" evidence="6">
    <location>
        <begin position="779"/>
        <end position="822"/>
    </location>
</feature>
<dbReference type="Gene3D" id="3.30.40.10">
    <property type="entry name" value="Zinc/RING finger domain, C3HC4 (zinc finger)"/>
    <property type="match status" value="1"/>
</dbReference>
<gene>
    <name evidence="9" type="ORF">MAR_006781</name>
</gene>
<dbReference type="InterPro" id="IPR013083">
    <property type="entry name" value="Znf_RING/FYVE/PHD"/>
</dbReference>
<evidence type="ECO:0000313" key="10">
    <source>
        <dbReference type="Proteomes" id="UP001164746"/>
    </source>
</evidence>
<feature type="repeat" description="NHL" evidence="6">
    <location>
        <begin position="732"/>
        <end position="775"/>
    </location>
</feature>
<sequence length="960" mass="106800">MDRETSELSYSAQHIQELLRCPICLDRFNTPKLLPCQHTFCESPCLQQFHRIKCPECREEHRVPYAGVSAFPTNRTILNFLDVPTQPRQHTSNQMEPPEEIAMQGEPTANQNPGQPQNEAGSQNEPANENPAPARTGCTACGRQLTLSRCLHCDNVVCDTCKRSHMEQLRLDINRLVSQLRRSMPNFSDAVSVIERKSEQLHQRAEAGKAEITETIERFISELRNRQRLLHSEVQMWLLGEIRSLRMVQENVEVELASTASFCDSTESALARNQTIPDDDLVEMKRQCIENMEIVRTYEGGNGVRLPRERQVQVAFDSARFSQMISNFGDLRSLHQLLFQRQAGETILKGGNSRIQQLQGEITPQAAAGRGNTPQGRQPQGATAARGNNSSGSQLQGAAGRGSSAPSLETALNAIGSSAARRGDRMAALIGGGGARDTTPPSDRPHLREQLASLIGQENHRSPRPQPRQTTVERSAGMMGGGVSSTDSDSSQSTPRLGRRPAQSSLSWELDLSHPPHGDLRAGNGNRGNRRSLQERRRHNLTDPQLSSRSRVANSRQESDRRNHSNERQARRNENQSEETSGSRTREPVPGTSSEEEERPSITRSRTFTREEFQTIREEDNVSRASTADAINRRREPIRFDVDLASGGESGSGEEVAYIVGTVDGGESTRVNVPRNNYQDKGRAIIRFGARGSNPAEFIWPRGIAVSGADQIYVADSSNHRVQVFDNIGTFIKSFGSYGQADNEFDCLAGIGMNTMGDILITDRYNHRVQVFDHQGSFKFVFGEEGSGDGQMNYPWGISCDSMGFIYVCDKENHRIQVFQSNGIFARKFGRLGRHTGQFENPHYLAISSDNKVYVSDSSNHRIQVFTMYGDFIFQFGTIGTMQGQMKYPKGIAIDEQGFVVVADSGNNRIQVFRGDGRFYCMFGSYGSDNGQFKGLEGLAILGNGNVTVSDRENHRIQIF</sequence>
<feature type="repeat" description="NHL" evidence="6">
    <location>
        <begin position="923"/>
        <end position="960"/>
    </location>
</feature>
<dbReference type="InterPro" id="IPR001258">
    <property type="entry name" value="NHL_repeat"/>
</dbReference>
<dbReference type="CDD" id="cd16524">
    <property type="entry name" value="RING-HC_NHL-1-like"/>
    <property type="match status" value="1"/>
</dbReference>
<keyword evidence="10" id="KW-1185">Reference proteome</keyword>
<evidence type="ECO:0000256" key="2">
    <source>
        <dbReference type="ARBA" id="ARBA00022737"/>
    </source>
</evidence>
<dbReference type="SMART" id="SM00184">
    <property type="entry name" value="RING"/>
    <property type="match status" value="1"/>
</dbReference>
<organism evidence="9 10">
    <name type="scientific">Mya arenaria</name>
    <name type="common">Soft-shell clam</name>
    <dbReference type="NCBI Taxonomy" id="6604"/>
    <lineage>
        <taxon>Eukaryota</taxon>
        <taxon>Metazoa</taxon>
        <taxon>Spiralia</taxon>
        <taxon>Lophotrochozoa</taxon>
        <taxon>Mollusca</taxon>
        <taxon>Bivalvia</taxon>
        <taxon>Autobranchia</taxon>
        <taxon>Heteroconchia</taxon>
        <taxon>Euheterodonta</taxon>
        <taxon>Imparidentia</taxon>
        <taxon>Neoheterodontei</taxon>
        <taxon>Myida</taxon>
        <taxon>Myoidea</taxon>
        <taxon>Myidae</taxon>
        <taxon>Mya</taxon>
    </lineage>
</organism>
<keyword evidence="2" id="KW-0677">Repeat</keyword>
<dbReference type="SUPFAM" id="SSF101898">
    <property type="entry name" value="NHL repeat"/>
    <property type="match status" value="1"/>
</dbReference>
<feature type="compositionally biased region" description="Polar residues" evidence="7">
    <location>
        <begin position="542"/>
        <end position="556"/>
    </location>
</feature>
<feature type="domain" description="RING-type" evidence="8">
    <location>
        <begin position="21"/>
        <end position="58"/>
    </location>
</feature>
<evidence type="ECO:0000256" key="4">
    <source>
        <dbReference type="ARBA" id="ARBA00022833"/>
    </source>
</evidence>
<evidence type="ECO:0000256" key="5">
    <source>
        <dbReference type="PROSITE-ProRule" id="PRU00175"/>
    </source>
</evidence>
<feature type="compositionally biased region" description="Low complexity" evidence="7">
    <location>
        <begin position="484"/>
        <end position="494"/>
    </location>
</feature>
<dbReference type="InterPro" id="IPR011042">
    <property type="entry name" value="6-blade_b-propeller_TolB-like"/>
</dbReference>
<evidence type="ECO:0000256" key="1">
    <source>
        <dbReference type="ARBA" id="ARBA00022723"/>
    </source>
</evidence>
<dbReference type="Gene3D" id="2.120.10.30">
    <property type="entry name" value="TolB, C-terminal domain"/>
    <property type="match status" value="3"/>
</dbReference>
<evidence type="ECO:0000256" key="7">
    <source>
        <dbReference type="SAM" id="MobiDB-lite"/>
    </source>
</evidence>
<dbReference type="PANTHER" id="PTHR24104:SF47">
    <property type="entry name" value="E3 UBIQUITIN-PROTEIN LIGASE NHLRC1"/>
    <property type="match status" value="1"/>
</dbReference>
<keyword evidence="4" id="KW-0862">Zinc</keyword>
<name>A0ABY7DH29_MYAAR</name>
<dbReference type="InterPro" id="IPR001841">
    <property type="entry name" value="Znf_RING"/>
</dbReference>
<dbReference type="CDD" id="cd14954">
    <property type="entry name" value="NHL_TRIM71_like"/>
    <property type="match status" value="1"/>
</dbReference>
<feature type="compositionally biased region" description="Basic and acidic residues" evidence="7">
    <location>
        <begin position="557"/>
        <end position="575"/>
    </location>
</feature>
<feature type="compositionally biased region" description="Polar residues" evidence="7">
    <location>
        <begin position="372"/>
        <end position="396"/>
    </location>
</feature>
<evidence type="ECO:0000256" key="3">
    <source>
        <dbReference type="ARBA" id="ARBA00022771"/>
    </source>
</evidence>
<keyword evidence="1" id="KW-0479">Metal-binding</keyword>
<feature type="compositionally biased region" description="Basic and acidic residues" evidence="7">
    <location>
        <begin position="608"/>
        <end position="622"/>
    </location>
</feature>
<keyword evidence="3 5" id="KW-0863">Zinc-finger</keyword>
<feature type="region of interest" description="Disordered" evidence="7">
    <location>
        <begin position="104"/>
        <end position="135"/>
    </location>
</feature>
<feature type="repeat" description="NHL" evidence="6">
    <location>
        <begin position="873"/>
        <end position="916"/>
    </location>
</feature>
<feature type="region of interest" description="Disordered" evidence="7">
    <location>
        <begin position="365"/>
        <end position="406"/>
    </location>
</feature>
<evidence type="ECO:0000259" key="8">
    <source>
        <dbReference type="PROSITE" id="PS50089"/>
    </source>
</evidence>
<feature type="compositionally biased region" description="Polar residues" evidence="7">
    <location>
        <begin position="107"/>
        <end position="127"/>
    </location>
</feature>
<protein>
    <submittedName>
        <fullName evidence="9">NHL1-like protein</fullName>
    </submittedName>
</protein>
<dbReference type="Pfam" id="PF01436">
    <property type="entry name" value="NHL"/>
    <property type="match status" value="6"/>
</dbReference>
<dbReference type="EMBL" id="CP111012">
    <property type="protein sequence ID" value="WAQ94310.1"/>
    <property type="molecule type" value="Genomic_DNA"/>
</dbReference>
<dbReference type="PROSITE" id="PS51125">
    <property type="entry name" value="NHL"/>
    <property type="match status" value="6"/>
</dbReference>
<feature type="repeat" description="NHL" evidence="6">
    <location>
        <begin position="687"/>
        <end position="728"/>
    </location>
</feature>
<proteinExistence type="predicted"/>